<feature type="transmembrane region" description="Helical" evidence="5">
    <location>
        <begin position="83"/>
        <end position="104"/>
    </location>
</feature>
<keyword evidence="2 5" id="KW-0812">Transmembrane</keyword>
<feature type="transmembrane region" description="Helical" evidence="5">
    <location>
        <begin position="39"/>
        <end position="62"/>
    </location>
</feature>
<feature type="transmembrane region" description="Helical" evidence="5">
    <location>
        <begin position="141"/>
        <end position="162"/>
    </location>
</feature>
<dbReference type="AlphaFoldDB" id="A0A1F8HAK2"/>
<dbReference type="GO" id="GO:0005384">
    <property type="term" value="F:manganese ion transmembrane transporter activity"/>
    <property type="evidence" value="ECO:0007669"/>
    <property type="project" value="InterPro"/>
</dbReference>
<dbReference type="GO" id="GO:0030026">
    <property type="term" value="P:intracellular manganese ion homeostasis"/>
    <property type="evidence" value="ECO:0007669"/>
    <property type="project" value="InterPro"/>
</dbReference>
<accession>A0A1F8HAK2</accession>
<dbReference type="EMBL" id="MGKY01000005">
    <property type="protein sequence ID" value="OGN34200.1"/>
    <property type="molecule type" value="Genomic_DNA"/>
</dbReference>
<reference evidence="6 7" key="1">
    <citation type="journal article" date="2016" name="Nat. Commun.">
        <title>Thousands of microbial genomes shed light on interconnected biogeochemical processes in an aquifer system.</title>
        <authorList>
            <person name="Anantharaman K."/>
            <person name="Brown C.T."/>
            <person name="Hug L.A."/>
            <person name="Sharon I."/>
            <person name="Castelle C.J."/>
            <person name="Probst A.J."/>
            <person name="Thomas B.C."/>
            <person name="Singh A."/>
            <person name="Wilkins M.J."/>
            <person name="Karaoz U."/>
            <person name="Brodie E.L."/>
            <person name="Williams K.H."/>
            <person name="Hubbard S.S."/>
            <person name="Banfield J.F."/>
        </authorList>
    </citation>
    <scope>NUCLEOTIDE SEQUENCE [LARGE SCALE GENOMIC DNA]</scope>
</reference>
<protein>
    <recommendedName>
        <fullName evidence="8">VIT family protein</fullName>
    </recommendedName>
</protein>
<gene>
    <name evidence="6" type="ORF">A3G51_03205</name>
</gene>
<keyword evidence="4 5" id="KW-0472">Membrane</keyword>
<evidence type="ECO:0008006" key="8">
    <source>
        <dbReference type="Google" id="ProtNLM"/>
    </source>
</evidence>
<evidence type="ECO:0000256" key="5">
    <source>
        <dbReference type="SAM" id="Phobius"/>
    </source>
</evidence>
<dbReference type="InterPro" id="IPR008217">
    <property type="entry name" value="Ccc1_fam"/>
</dbReference>
<sequence>MILRPSSAVRNFVFGVEDGLVSTVGLLSGIAITGISRNYVIMTGAILIFVEAFSMAVGSVLSEYSVEEYEKRKETSIKGSTKSGLIMFFSYFISGLIPLSPYVFLQNNNALTISIVFSITALGFLGIFSGKISGTSVFSNMLKMVVLGGVAIIVGVVVGNVLNVP</sequence>
<evidence type="ECO:0000256" key="4">
    <source>
        <dbReference type="ARBA" id="ARBA00023136"/>
    </source>
</evidence>
<keyword evidence="3 5" id="KW-1133">Transmembrane helix</keyword>
<feature type="transmembrane region" description="Helical" evidence="5">
    <location>
        <begin position="12"/>
        <end position="33"/>
    </location>
</feature>
<dbReference type="PANTHER" id="PTHR31851">
    <property type="entry name" value="FE(2+)/MN(2+) TRANSPORTER PCL1"/>
    <property type="match status" value="1"/>
</dbReference>
<organism evidence="6 7">
    <name type="scientific">Candidatus Yanofskybacteria bacterium RIFCSPLOWO2_12_FULL_43_11b</name>
    <dbReference type="NCBI Taxonomy" id="1802710"/>
    <lineage>
        <taxon>Bacteria</taxon>
        <taxon>Candidatus Yanofskyibacteriota</taxon>
    </lineage>
</organism>
<proteinExistence type="predicted"/>
<dbReference type="Pfam" id="PF01988">
    <property type="entry name" value="VIT1"/>
    <property type="match status" value="2"/>
</dbReference>
<dbReference type="Proteomes" id="UP000177745">
    <property type="component" value="Unassembled WGS sequence"/>
</dbReference>
<feature type="transmembrane region" description="Helical" evidence="5">
    <location>
        <begin position="110"/>
        <end position="129"/>
    </location>
</feature>
<comment type="caution">
    <text evidence="6">The sequence shown here is derived from an EMBL/GenBank/DDBJ whole genome shotgun (WGS) entry which is preliminary data.</text>
</comment>
<dbReference type="GO" id="GO:0012505">
    <property type="term" value="C:endomembrane system"/>
    <property type="evidence" value="ECO:0007669"/>
    <property type="project" value="UniProtKB-SubCell"/>
</dbReference>
<comment type="subcellular location">
    <subcellularLocation>
        <location evidence="1">Endomembrane system</location>
        <topology evidence="1">Multi-pass membrane protein</topology>
    </subcellularLocation>
</comment>
<evidence type="ECO:0000313" key="7">
    <source>
        <dbReference type="Proteomes" id="UP000177745"/>
    </source>
</evidence>
<evidence type="ECO:0000256" key="1">
    <source>
        <dbReference type="ARBA" id="ARBA00004127"/>
    </source>
</evidence>
<evidence type="ECO:0000256" key="2">
    <source>
        <dbReference type="ARBA" id="ARBA00022692"/>
    </source>
</evidence>
<evidence type="ECO:0000313" key="6">
    <source>
        <dbReference type="EMBL" id="OGN34200.1"/>
    </source>
</evidence>
<evidence type="ECO:0000256" key="3">
    <source>
        <dbReference type="ARBA" id="ARBA00022989"/>
    </source>
</evidence>
<dbReference type="CDD" id="cd01059">
    <property type="entry name" value="CCC1_like"/>
    <property type="match status" value="1"/>
</dbReference>
<name>A0A1F8HAK2_9BACT</name>